<reference evidence="3 4" key="1">
    <citation type="submission" date="2014-04" db="EMBL/GenBank/DDBJ databases">
        <authorList>
            <consortium name="DOE Joint Genome Institute"/>
            <person name="Kuo A."/>
            <person name="Martino E."/>
            <person name="Perotto S."/>
            <person name="Kohler A."/>
            <person name="Nagy L.G."/>
            <person name="Floudas D."/>
            <person name="Copeland A."/>
            <person name="Barry K.W."/>
            <person name="Cichocki N."/>
            <person name="Veneault-Fourrey C."/>
            <person name="LaButti K."/>
            <person name="Lindquist E.A."/>
            <person name="Lipzen A."/>
            <person name="Lundell T."/>
            <person name="Morin E."/>
            <person name="Murat C."/>
            <person name="Sun H."/>
            <person name="Tunlid A."/>
            <person name="Henrissat B."/>
            <person name="Grigoriev I.V."/>
            <person name="Hibbett D.S."/>
            <person name="Martin F."/>
            <person name="Nordberg H.P."/>
            <person name="Cantor M.N."/>
            <person name="Hua S.X."/>
        </authorList>
    </citation>
    <scope>NUCLEOTIDE SEQUENCE [LARGE SCALE GENOMIC DNA]</scope>
    <source>
        <strain evidence="3 4">Zn</strain>
    </source>
</reference>
<dbReference type="Proteomes" id="UP000054321">
    <property type="component" value="Unassembled WGS sequence"/>
</dbReference>
<dbReference type="InParanoid" id="A0A0C3GVM2"/>
<proteinExistence type="predicted"/>
<evidence type="ECO:0000256" key="2">
    <source>
        <dbReference type="SAM" id="SignalP"/>
    </source>
</evidence>
<name>A0A0C3GVM2_OIDMZ</name>
<gene>
    <name evidence="3" type="ORF">OIDMADRAFT_60701</name>
</gene>
<evidence type="ECO:0000313" key="4">
    <source>
        <dbReference type="Proteomes" id="UP000054321"/>
    </source>
</evidence>
<accession>A0A0C3GVM2</accession>
<evidence type="ECO:0000256" key="1">
    <source>
        <dbReference type="SAM" id="MobiDB-lite"/>
    </source>
</evidence>
<dbReference type="EMBL" id="KN832890">
    <property type="protein sequence ID" value="KIM94371.1"/>
    <property type="molecule type" value="Genomic_DNA"/>
</dbReference>
<dbReference type="HOGENOM" id="CLU_053555_1_0_1"/>
<sequence length="345" mass="35200">MKFTLLFIVFAPMVFGDAFNFPTAGCVDEAGTTACLALADSAMAASCSTLCGCTDPFTCSQASDACLTGCVCVATQSYLNCVLSSCWNKVYSCEYQTLAVDAVNICPIAVPAGIPYFLSIPNQPGSCSCELSALWAATYAAPFSGLNCTTANPDAAASQRCACCAVEESISAYYDICNTVDPAYLPAAIKIPWGYYPQCESTLAGTDCTNLGFGLPAVNDSVLYSTLLPNGTATLSNQGGMLTSPPYGSTTAWYFLGSTGPATTATAAAYTAGNQGTQSTQGTQGTQSTQGTERAQSTQGSTGSGSKTESGSPSSTSSGATSEAAKVKGAAILFLVTLGLCLTRV</sequence>
<keyword evidence="2" id="KW-0732">Signal</keyword>
<organism evidence="3 4">
    <name type="scientific">Oidiodendron maius (strain Zn)</name>
    <dbReference type="NCBI Taxonomy" id="913774"/>
    <lineage>
        <taxon>Eukaryota</taxon>
        <taxon>Fungi</taxon>
        <taxon>Dikarya</taxon>
        <taxon>Ascomycota</taxon>
        <taxon>Pezizomycotina</taxon>
        <taxon>Leotiomycetes</taxon>
        <taxon>Leotiomycetes incertae sedis</taxon>
        <taxon>Myxotrichaceae</taxon>
        <taxon>Oidiodendron</taxon>
    </lineage>
</organism>
<feature type="chain" id="PRO_5002177907" description="Extracellular membrane protein CFEM domain-containing protein" evidence="2">
    <location>
        <begin position="19"/>
        <end position="345"/>
    </location>
</feature>
<protein>
    <recommendedName>
        <fullName evidence="5">Extracellular membrane protein CFEM domain-containing protein</fullName>
    </recommendedName>
</protein>
<reference evidence="4" key="2">
    <citation type="submission" date="2015-01" db="EMBL/GenBank/DDBJ databases">
        <title>Evolutionary Origins and Diversification of the Mycorrhizal Mutualists.</title>
        <authorList>
            <consortium name="DOE Joint Genome Institute"/>
            <consortium name="Mycorrhizal Genomics Consortium"/>
            <person name="Kohler A."/>
            <person name="Kuo A."/>
            <person name="Nagy L.G."/>
            <person name="Floudas D."/>
            <person name="Copeland A."/>
            <person name="Barry K.W."/>
            <person name="Cichocki N."/>
            <person name="Veneault-Fourrey C."/>
            <person name="LaButti K."/>
            <person name="Lindquist E.A."/>
            <person name="Lipzen A."/>
            <person name="Lundell T."/>
            <person name="Morin E."/>
            <person name="Murat C."/>
            <person name="Riley R."/>
            <person name="Ohm R."/>
            <person name="Sun H."/>
            <person name="Tunlid A."/>
            <person name="Henrissat B."/>
            <person name="Grigoriev I.V."/>
            <person name="Hibbett D.S."/>
            <person name="Martin F."/>
        </authorList>
    </citation>
    <scope>NUCLEOTIDE SEQUENCE [LARGE SCALE GENOMIC DNA]</scope>
    <source>
        <strain evidence="4">Zn</strain>
    </source>
</reference>
<feature type="signal peptide" evidence="2">
    <location>
        <begin position="1"/>
        <end position="18"/>
    </location>
</feature>
<evidence type="ECO:0008006" key="5">
    <source>
        <dbReference type="Google" id="ProtNLM"/>
    </source>
</evidence>
<dbReference type="AlphaFoldDB" id="A0A0C3GVM2"/>
<feature type="region of interest" description="Disordered" evidence="1">
    <location>
        <begin position="275"/>
        <end position="321"/>
    </location>
</feature>
<dbReference type="OrthoDB" id="3538998at2759"/>
<evidence type="ECO:0000313" key="3">
    <source>
        <dbReference type="EMBL" id="KIM94371.1"/>
    </source>
</evidence>
<keyword evidence="4" id="KW-1185">Reference proteome</keyword>